<dbReference type="Pfam" id="PF09346">
    <property type="entry name" value="SMI1_KNR4"/>
    <property type="match status" value="1"/>
</dbReference>
<organism evidence="1 2">
    <name type="scientific">Myroides odoratimimus</name>
    <dbReference type="NCBI Taxonomy" id="76832"/>
    <lineage>
        <taxon>Bacteria</taxon>
        <taxon>Pseudomonadati</taxon>
        <taxon>Bacteroidota</taxon>
        <taxon>Flavobacteriia</taxon>
        <taxon>Flavobacteriales</taxon>
        <taxon>Flavobacteriaceae</taxon>
        <taxon>Myroides</taxon>
    </lineage>
</organism>
<dbReference type="Gene3D" id="3.40.1580.10">
    <property type="entry name" value="SMI1/KNR4-like"/>
    <property type="match status" value="1"/>
</dbReference>
<dbReference type="EMBL" id="CP013690">
    <property type="protein sequence ID" value="ALU27915.1"/>
    <property type="molecule type" value="Genomic_DNA"/>
</dbReference>
<dbReference type="InterPro" id="IPR018958">
    <property type="entry name" value="Knr4/Smi1-like_dom"/>
</dbReference>
<evidence type="ECO:0000313" key="2">
    <source>
        <dbReference type="Proteomes" id="UP000069030"/>
    </source>
</evidence>
<dbReference type="SUPFAM" id="SSF160631">
    <property type="entry name" value="SMI1/KNR4-like"/>
    <property type="match status" value="1"/>
</dbReference>
<gene>
    <name evidence="1" type="ORF">AS202_17960</name>
</gene>
<dbReference type="KEGG" id="mod:AS202_17960"/>
<evidence type="ECO:0000313" key="1">
    <source>
        <dbReference type="EMBL" id="ALU27915.1"/>
    </source>
</evidence>
<dbReference type="RefSeq" id="WP_006258207.1">
    <property type="nucleotide sequence ID" value="NZ_BCMQ01000016.1"/>
</dbReference>
<reference evidence="1 2" key="1">
    <citation type="journal article" date="2016" name="J. Zhejiang Univ. Sci. B">
        <title>Antibiotic resistance mechanisms of Myroides sp.</title>
        <authorList>
            <person name="Hu S."/>
            <person name="Yuan S."/>
            <person name="Qu H."/>
            <person name="Jiang T."/>
            <person name="Zhou Y."/>
            <person name="Wang M."/>
            <person name="Ming D."/>
        </authorList>
    </citation>
    <scope>NUCLEOTIDE SEQUENCE [LARGE SCALE GENOMIC DNA]</scope>
    <source>
        <strain evidence="1 2">PR63039</strain>
    </source>
</reference>
<accession>A0A0S7EJP5</accession>
<protein>
    <submittedName>
        <fullName evidence="1">Uncharacterized protein</fullName>
    </submittedName>
</protein>
<dbReference type="InterPro" id="IPR037883">
    <property type="entry name" value="Knr4/Smi1-like_sf"/>
</dbReference>
<sequence>MTITELEQKYNIVYPELYKQLEKDNMLEVGEYSSMWYATTFPKLKDNPPLLLFSDDFELTPLKDVDEDIAWLRDPDNYMEIKEEYNFISFAKNGAGDMYCFMMNEEVDGDYPIVYVWHDDIEATYEAKNLRDFIFKRIVMDMSQLDTYNNQSDQEFIENLRATLKTHIQYLSEDKVALLQELIERPIIDYRLEDTNDKYRGLLTYTEYKEILAKYIPYEKMNVSFPYSE</sequence>
<name>A0A0S7EJP5_9FLAO</name>
<dbReference type="AlphaFoldDB" id="A0A0S7EJP5"/>
<dbReference type="GeneID" id="66976384"/>
<dbReference type="eggNOG" id="ENOG50314IZ">
    <property type="taxonomic scope" value="Bacteria"/>
</dbReference>
<dbReference type="Proteomes" id="UP000069030">
    <property type="component" value="Chromosome"/>
</dbReference>
<proteinExistence type="predicted"/>